<keyword evidence="1" id="KW-1133">Transmembrane helix</keyword>
<organism evidence="2 3">
    <name type="scientific">Orchesella cincta</name>
    <name type="common">Springtail</name>
    <name type="synonym">Podura cincta</name>
    <dbReference type="NCBI Taxonomy" id="48709"/>
    <lineage>
        <taxon>Eukaryota</taxon>
        <taxon>Metazoa</taxon>
        <taxon>Ecdysozoa</taxon>
        <taxon>Arthropoda</taxon>
        <taxon>Hexapoda</taxon>
        <taxon>Collembola</taxon>
        <taxon>Entomobryomorpha</taxon>
        <taxon>Entomobryoidea</taxon>
        <taxon>Orchesellidae</taxon>
        <taxon>Orchesellinae</taxon>
        <taxon>Orchesella</taxon>
    </lineage>
</organism>
<feature type="transmembrane region" description="Helical" evidence="1">
    <location>
        <begin position="16"/>
        <end position="38"/>
    </location>
</feature>
<feature type="transmembrane region" description="Helical" evidence="1">
    <location>
        <begin position="82"/>
        <end position="99"/>
    </location>
</feature>
<gene>
    <name evidence="2" type="ORF">Ocin01_14468</name>
</gene>
<feature type="transmembrane region" description="Helical" evidence="1">
    <location>
        <begin position="119"/>
        <end position="139"/>
    </location>
</feature>
<dbReference type="AlphaFoldDB" id="A0A1D2MGU6"/>
<comment type="caution">
    <text evidence="2">The sequence shown here is derived from an EMBL/GenBank/DDBJ whole genome shotgun (WGS) entry which is preliminary data.</text>
</comment>
<dbReference type="EMBL" id="LJIJ01001296">
    <property type="protein sequence ID" value="ODM92209.1"/>
    <property type="molecule type" value="Genomic_DNA"/>
</dbReference>
<keyword evidence="1" id="KW-0812">Transmembrane</keyword>
<evidence type="ECO:0000313" key="3">
    <source>
        <dbReference type="Proteomes" id="UP000094527"/>
    </source>
</evidence>
<name>A0A1D2MGU6_ORCCI</name>
<reference evidence="2 3" key="1">
    <citation type="journal article" date="2016" name="Genome Biol. Evol.">
        <title>Gene Family Evolution Reflects Adaptation to Soil Environmental Stressors in the Genome of the Collembolan Orchesella cincta.</title>
        <authorList>
            <person name="Faddeeva-Vakhrusheva A."/>
            <person name="Derks M.F."/>
            <person name="Anvar S.Y."/>
            <person name="Agamennone V."/>
            <person name="Suring W."/>
            <person name="Smit S."/>
            <person name="van Straalen N.M."/>
            <person name="Roelofs D."/>
        </authorList>
    </citation>
    <scope>NUCLEOTIDE SEQUENCE [LARGE SCALE GENOMIC DNA]</scope>
    <source>
        <tissue evidence="2">Mixed pool</tissue>
    </source>
</reference>
<keyword evidence="1" id="KW-0472">Membrane</keyword>
<dbReference type="Proteomes" id="UP000094527">
    <property type="component" value="Unassembled WGS sequence"/>
</dbReference>
<evidence type="ECO:0000313" key="2">
    <source>
        <dbReference type="EMBL" id="ODM92209.1"/>
    </source>
</evidence>
<proteinExistence type="predicted"/>
<accession>A0A1D2MGU6</accession>
<protein>
    <submittedName>
        <fullName evidence="2">Uncharacterized protein</fullName>
    </submittedName>
</protein>
<keyword evidence="3" id="KW-1185">Reference proteome</keyword>
<sequence>MPPFFTPLLGYQLKRASIWIAAIDVLILLTLGTFRLYALDWEATQQAIGKAAKNLDLHKLENETHQAEVEEIFQVAIVKSHFFIRFFAISALQVLYFLLEVWLCRLLIRSSKRGNETGLKWWMVARTVITVLTVMLCAIEIHFSLKRNILDWTLEVVTIYRIFELVVIYELRREVIATGPAERV</sequence>
<evidence type="ECO:0000256" key="1">
    <source>
        <dbReference type="SAM" id="Phobius"/>
    </source>
</evidence>